<sequence length="473" mass="53715">MSELNERNPVFEDILVFAGLRVASFHKQRAAFRLVFGALLSISDKFTDFFMIYEFYSVGELGFASAIAISLLSNITLQLLTVFILYRKMSLCRLLKEMAFVVTFTKAGVDAYRVVKDEHEVGVIMYPATEMAFTKASELFSEAIPGTLIQTYAILTGSKVDNASAMMFSLVISILTASYTSTAMSFDLDIDKHKRSHTAGFYGFVPDDPKKKVIVFLCMLLTSTFHLTTKALACCLCAIVSWTTASAYLGVDVALFMAYKLLRRDITYWAPVYGISGLATTFTTRFAVKLLVDFTANIHMRHSHEIGGGVLGAYTSFDPNSFAFFFKYIKQQYVNTFYSTKSGNEFAMDFFQKHDDDEYKLLVFTNNRHKWKKIEDDVIKWVNGKIPEWNEEQPEWWDAQAKASIPNWVVTDPEILRSIRSPNVISQRRKSSIFTSTLSSLSSQNYDQKAEKAKTQRRKTLANNARLHSNEMD</sequence>
<dbReference type="Proteomes" id="UP001162640">
    <property type="component" value="Unassembled WGS sequence"/>
</dbReference>
<comment type="caution">
    <text evidence="3">The sequence shown here is derived from an EMBL/GenBank/DDBJ whole genome shotgun (WGS) entry which is preliminary data.</text>
</comment>
<dbReference type="EMBL" id="BLQM01000006">
    <property type="protein sequence ID" value="GMH48752.1"/>
    <property type="molecule type" value="Genomic_DNA"/>
</dbReference>
<feature type="transmembrane region" description="Helical" evidence="2">
    <location>
        <begin position="239"/>
        <end position="259"/>
    </location>
</feature>
<feature type="transmembrane region" description="Helical" evidence="2">
    <location>
        <begin position="34"/>
        <end position="56"/>
    </location>
</feature>
<gene>
    <name evidence="3" type="ORF">TL16_g00363</name>
</gene>
<name>A0A9W7DNG4_9STRA</name>
<evidence type="ECO:0000313" key="3">
    <source>
        <dbReference type="EMBL" id="GMH48752.1"/>
    </source>
</evidence>
<evidence type="ECO:0000313" key="4">
    <source>
        <dbReference type="Proteomes" id="UP001162640"/>
    </source>
</evidence>
<keyword evidence="2" id="KW-0472">Membrane</keyword>
<dbReference type="AlphaFoldDB" id="A0A9W7DNG4"/>
<keyword evidence="2" id="KW-1133">Transmembrane helix</keyword>
<feature type="transmembrane region" description="Helical" evidence="2">
    <location>
        <begin position="62"/>
        <end position="86"/>
    </location>
</feature>
<feature type="region of interest" description="Disordered" evidence="1">
    <location>
        <begin position="445"/>
        <end position="473"/>
    </location>
</feature>
<evidence type="ECO:0000256" key="1">
    <source>
        <dbReference type="SAM" id="MobiDB-lite"/>
    </source>
</evidence>
<reference evidence="4" key="1">
    <citation type="journal article" date="2023" name="Commun. Biol.">
        <title>Genome analysis of Parmales, the sister group of diatoms, reveals the evolutionary specialization of diatoms from phago-mixotrophs to photoautotrophs.</title>
        <authorList>
            <person name="Ban H."/>
            <person name="Sato S."/>
            <person name="Yoshikawa S."/>
            <person name="Yamada K."/>
            <person name="Nakamura Y."/>
            <person name="Ichinomiya M."/>
            <person name="Sato N."/>
            <person name="Blanc-Mathieu R."/>
            <person name="Endo H."/>
            <person name="Kuwata A."/>
            <person name="Ogata H."/>
        </authorList>
    </citation>
    <scope>NUCLEOTIDE SEQUENCE [LARGE SCALE GENOMIC DNA]</scope>
</reference>
<proteinExistence type="predicted"/>
<accession>A0A9W7DNG4</accession>
<keyword evidence="2" id="KW-0812">Transmembrane</keyword>
<organism evidence="3 4">
    <name type="scientific">Triparma laevis f. inornata</name>
    <dbReference type="NCBI Taxonomy" id="1714386"/>
    <lineage>
        <taxon>Eukaryota</taxon>
        <taxon>Sar</taxon>
        <taxon>Stramenopiles</taxon>
        <taxon>Ochrophyta</taxon>
        <taxon>Bolidophyceae</taxon>
        <taxon>Parmales</taxon>
        <taxon>Triparmaceae</taxon>
        <taxon>Triparma</taxon>
    </lineage>
</organism>
<protein>
    <submittedName>
        <fullName evidence="3">Uncharacterized protein</fullName>
    </submittedName>
</protein>
<evidence type="ECO:0000256" key="2">
    <source>
        <dbReference type="SAM" id="Phobius"/>
    </source>
</evidence>